<dbReference type="Proteomes" id="UP000007174">
    <property type="component" value="Unassembled WGS sequence"/>
</dbReference>
<name>H1VN64_COLHI</name>
<gene>
    <name evidence="1" type="ORF">CH063_02644</name>
</gene>
<proteinExistence type="predicted"/>
<dbReference type="AlphaFoldDB" id="H1VN64"/>
<protein>
    <submittedName>
        <fullName evidence="1">Uncharacterized protein</fullName>
    </submittedName>
</protein>
<sequence length="98" mass="10899">MTTTTTKHREIHYTLPSTVFASTLLRTRPGVLSIPPLRDQSPRSRGRRCQTIARWETGWTKIAYTKDLKRHLPIIQDVGISQRGTAAGMNIAAVAVTA</sequence>
<dbReference type="HOGENOM" id="CLU_2333515_0_0_1"/>
<dbReference type="EMBL" id="CACQ02004846">
    <property type="protein sequence ID" value="CCF41668.1"/>
    <property type="molecule type" value="Genomic_DNA"/>
</dbReference>
<reference evidence="2" key="1">
    <citation type="journal article" date="2012" name="Nat. Genet.">
        <title>Lifestyle transitions in plant pathogenic Colletotrichum fungi deciphered by genome and transcriptome analyses.</title>
        <authorList>
            <person name="O'Connell R.J."/>
            <person name="Thon M.R."/>
            <person name="Hacquard S."/>
            <person name="Amyotte S.G."/>
            <person name="Kleemann J."/>
            <person name="Torres M.F."/>
            <person name="Damm U."/>
            <person name="Buiate E.A."/>
            <person name="Epstein L."/>
            <person name="Alkan N."/>
            <person name="Altmueller J."/>
            <person name="Alvarado-Balderrama L."/>
            <person name="Bauser C.A."/>
            <person name="Becker C."/>
            <person name="Birren B.W."/>
            <person name="Chen Z."/>
            <person name="Choi J."/>
            <person name="Crouch J.A."/>
            <person name="Duvick J.P."/>
            <person name="Farman M.A."/>
            <person name="Gan P."/>
            <person name="Heiman D."/>
            <person name="Henrissat B."/>
            <person name="Howard R.J."/>
            <person name="Kabbage M."/>
            <person name="Koch C."/>
            <person name="Kracher B."/>
            <person name="Kubo Y."/>
            <person name="Law A.D."/>
            <person name="Lebrun M.-H."/>
            <person name="Lee Y.-H."/>
            <person name="Miyara I."/>
            <person name="Moore N."/>
            <person name="Neumann U."/>
            <person name="Nordstroem K."/>
            <person name="Panaccione D.G."/>
            <person name="Panstruga R."/>
            <person name="Place M."/>
            <person name="Proctor R.H."/>
            <person name="Prusky D."/>
            <person name="Rech G."/>
            <person name="Reinhardt R."/>
            <person name="Rollins J.A."/>
            <person name="Rounsley S."/>
            <person name="Schardl C.L."/>
            <person name="Schwartz D.C."/>
            <person name="Shenoy N."/>
            <person name="Shirasu K."/>
            <person name="Sikhakolli U.R."/>
            <person name="Stueber K."/>
            <person name="Sukno S.A."/>
            <person name="Sweigard J.A."/>
            <person name="Takano Y."/>
            <person name="Takahara H."/>
            <person name="Trail F."/>
            <person name="van der Does H.C."/>
            <person name="Voll L.M."/>
            <person name="Will I."/>
            <person name="Young S."/>
            <person name="Zeng Q."/>
            <person name="Zhang J."/>
            <person name="Zhou S."/>
            <person name="Dickman M.B."/>
            <person name="Schulze-Lefert P."/>
            <person name="Ver Loren van Themaat E."/>
            <person name="Ma L.-J."/>
            <person name="Vaillancourt L.J."/>
        </authorList>
    </citation>
    <scope>NUCLEOTIDE SEQUENCE [LARGE SCALE GENOMIC DNA]</scope>
    <source>
        <strain evidence="2">IMI 349063</strain>
    </source>
</reference>
<evidence type="ECO:0000313" key="1">
    <source>
        <dbReference type="EMBL" id="CCF41668.1"/>
    </source>
</evidence>
<evidence type="ECO:0000313" key="2">
    <source>
        <dbReference type="Proteomes" id="UP000007174"/>
    </source>
</evidence>
<accession>H1VN64</accession>
<organism evidence="1 2">
    <name type="scientific">Colletotrichum higginsianum (strain IMI 349063)</name>
    <name type="common">Crucifer anthracnose fungus</name>
    <dbReference type="NCBI Taxonomy" id="759273"/>
    <lineage>
        <taxon>Eukaryota</taxon>
        <taxon>Fungi</taxon>
        <taxon>Dikarya</taxon>
        <taxon>Ascomycota</taxon>
        <taxon>Pezizomycotina</taxon>
        <taxon>Sordariomycetes</taxon>
        <taxon>Hypocreomycetidae</taxon>
        <taxon>Glomerellales</taxon>
        <taxon>Glomerellaceae</taxon>
        <taxon>Colletotrichum</taxon>
        <taxon>Colletotrichum destructivum species complex</taxon>
    </lineage>
</organism>